<dbReference type="InterPro" id="IPR008979">
    <property type="entry name" value="Galactose-bd-like_sf"/>
</dbReference>
<reference evidence="11" key="1">
    <citation type="submission" date="2016-12" db="EMBL/GenBank/DDBJ databases">
        <authorList>
            <person name="Rodrigo-Torres L."/>
            <person name="Arahal R.D."/>
            <person name="Lucena T."/>
        </authorList>
    </citation>
    <scope>NUCLEOTIDE SEQUENCE [LARGE SCALE GENOMIC DNA]</scope>
</reference>
<protein>
    <recommendedName>
        <fullName evidence="3">mannan endo-1,4-beta-mannosidase</fullName>
        <ecNumber evidence="3">3.2.1.78</ecNumber>
    </recommendedName>
</protein>
<dbReference type="InterPro" id="IPR017853">
    <property type="entry name" value="GH"/>
</dbReference>
<dbReference type="GO" id="GO:0016985">
    <property type="term" value="F:mannan endo-1,4-beta-mannosidase activity"/>
    <property type="evidence" value="ECO:0007669"/>
    <property type="project" value="TreeGrafter"/>
</dbReference>
<evidence type="ECO:0000313" key="11">
    <source>
        <dbReference type="Proteomes" id="UP000184600"/>
    </source>
</evidence>
<evidence type="ECO:0000256" key="3">
    <source>
        <dbReference type="ARBA" id="ARBA00012706"/>
    </source>
</evidence>
<dbReference type="AlphaFoldDB" id="A0A1M7Z211"/>
<comment type="catalytic activity">
    <reaction evidence="1">
        <text>Random hydrolysis of (1-&gt;4)-beta-D-mannosidic linkages in mannans, galactomannans and glucomannans.</text>
        <dbReference type="EC" id="3.2.1.78"/>
    </reaction>
</comment>
<keyword evidence="6" id="KW-0378">Hydrolase</keyword>
<evidence type="ECO:0000313" key="10">
    <source>
        <dbReference type="EMBL" id="SHO58706.1"/>
    </source>
</evidence>
<evidence type="ECO:0000259" key="9">
    <source>
        <dbReference type="Pfam" id="PF26410"/>
    </source>
</evidence>
<dbReference type="InterPro" id="IPR015295">
    <property type="entry name" value="CBM27"/>
</dbReference>
<evidence type="ECO:0000256" key="7">
    <source>
        <dbReference type="ARBA" id="ARBA00023295"/>
    </source>
</evidence>
<organism evidence="10 11">
    <name type="scientific">Vibrio quintilis</name>
    <dbReference type="NCBI Taxonomy" id="1117707"/>
    <lineage>
        <taxon>Bacteria</taxon>
        <taxon>Pseudomonadati</taxon>
        <taxon>Pseudomonadota</taxon>
        <taxon>Gammaproteobacteria</taxon>
        <taxon>Vibrionales</taxon>
        <taxon>Vibrionaceae</taxon>
        <taxon>Vibrio</taxon>
    </lineage>
</organism>
<dbReference type="EMBL" id="FRFG01000076">
    <property type="protein sequence ID" value="SHO58706.1"/>
    <property type="molecule type" value="Genomic_DNA"/>
</dbReference>
<feature type="domain" description="Carbohydrate binding module 27" evidence="8">
    <location>
        <begin position="319"/>
        <end position="483"/>
    </location>
</feature>
<keyword evidence="4" id="KW-0964">Secreted</keyword>
<dbReference type="PANTHER" id="PTHR31451">
    <property type="match status" value="1"/>
</dbReference>
<dbReference type="PANTHER" id="PTHR31451:SF39">
    <property type="entry name" value="MANNAN ENDO-1,4-BETA-MANNOSIDASE 1"/>
    <property type="match status" value="1"/>
</dbReference>
<dbReference type="InterPro" id="IPR045053">
    <property type="entry name" value="MAN-like"/>
</dbReference>
<evidence type="ECO:0000256" key="2">
    <source>
        <dbReference type="ARBA" id="ARBA00004613"/>
    </source>
</evidence>
<evidence type="ECO:0000256" key="6">
    <source>
        <dbReference type="ARBA" id="ARBA00022801"/>
    </source>
</evidence>
<gene>
    <name evidence="10" type="ORF">VQ7734_04478</name>
</gene>
<evidence type="ECO:0000256" key="4">
    <source>
        <dbReference type="ARBA" id="ARBA00022525"/>
    </source>
</evidence>
<sequence length="489" mass="56147">MVEHKNIYTGIANKDEPAIMTWELANEPRAQSDTSGNLLYNWAKEMSNYVHKLAPKQLIALGSEGFFNRSNQSDWTYNGSEGVDWERILTLPHINYGTFHLYPEHWGKHNSEKWGTRWIEEHAIAAKKANKPAVLEEYGIGKSELKNRDFIYQKWTQSAYNSGLAGSMFWLLTSFDPDQSDKLYPDYDGFRILNDDSRTTQILTNHSRQMRGMHYSQKDVVYLSYPINGMKISEQHFTVQSYPMPKPDNQVEKVQLRVPENNLTLDMTDPDGDGYYETSIKASDIGYGEKTFISVASFAKGERQTDKIKVEIDKPIKGYEVGTKYDFSDGTTQGWQKDGTWQAKWKTPSLEASNDLGSPMLKLNMVWSGENDWEELKIRNPAVRNFAQHTKMRYTLYVPTNKEDIGGLRPYAALGDGWVKLDSDKHRIQVKELEKVNLNNKSFYKQTVEIDLGDVSKKLPDMFLCIVGDKLPLNGSIYIADIEFLDPVY</sequence>
<dbReference type="STRING" id="1117707.VQ7734_04478"/>
<comment type="subcellular location">
    <subcellularLocation>
        <location evidence="2">Secreted</location>
    </subcellularLocation>
</comment>
<dbReference type="Proteomes" id="UP000184600">
    <property type="component" value="Unassembled WGS sequence"/>
</dbReference>
<feature type="domain" description="Glycoside hydrolase family 5" evidence="9">
    <location>
        <begin position="1"/>
        <end position="144"/>
    </location>
</feature>
<dbReference type="InterPro" id="IPR001547">
    <property type="entry name" value="Glyco_hydro_5"/>
</dbReference>
<dbReference type="SUPFAM" id="SSF49785">
    <property type="entry name" value="Galactose-binding domain-like"/>
    <property type="match status" value="1"/>
</dbReference>
<accession>A0A1M7Z211</accession>
<dbReference type="EC" id="3.2.1.78" evidence="3"/>
<keyword evidence="5" id="KW-0732">Signal</keyword>
<dbReference type="Gene3D" id="3.20.20.80">
    <property type="entry name" value="Glycosidases"/>
    <property type="match status" value="1"/>
</dbReference>
<dbReference type="Pfam" id="PF09212">
    <property type="entry name" value="CBM27"/>
    <property type="match status" value="1"/>
</dbReference>
<proteinExistence type="predicted"/>
<dbReference type="SUPFAM" id="SSF51445">
    <property type="entry name" value="(Trans)glycosidases"/>
    <property type="match status" value="1"/>
</dbReference>
<evidence type="ECO:0000256" key="5">
    <source>
        <dbReference type="ARBA" id="ARBA00022729"/>
    </source>
</evidence>
<dbReference type="Gene3D" id="2.60.120.260">
    <property type="entry name" value="Galactose-binding domain-like"/>
    <property type="match status" value="1"/>
</dbReference>
<dbReference type="GO" id="GO:0000272">
    <property type="term" value="P:polysaccharide catabolic process"/>
    <property type="evidence" value="ECO:0007669"/>
    <property type="project" value="InterPro"/>
</dbReference>
<keyword evidence="11" id="KW-1185">Reference proteome</keyword>
<evidence type="ECO:0000256" key="1">
    <source>
        <dbReference type="ARBA" id="ARBA00001678"/>
    </source>
</evidence>
<dbReference type="GO" id="GO:0005576">
    <property type="term" value="C:extracellular region"/>
    <property type="evidence" value="ECO:0007669"/>
    <property type="project" value="UniProtKB-SubCell"/>
</dbReference>
<keyword evidence="7" id="KW-0326">Glycosidase</keyword>
<dbReference type="Pfam" id="PF26410">
    <property type="entry name" value="GH5_mannosidase"/>
    <property type="match status" value="1"/>
</dbReference>
<name>A0A1M7Z211_9VIBR</name>
<evidence type="ECO:0000259" key="8">
    <source>
        <dbReference type="Pfam" id="PF09212"/>
    </source>
</evidence>